<dbReference type="Proteomes" id="UP001301140">
    <property type="component" value="Unassembled WGS sequence"/>
</dbReference>
<name>A0AAP4D6D8_9PROT</name>
<gene>
    <name evidence="1" type="ORF">PZ740_09105</name>
</gene>
<keyword evidence="2" id="KW-1185">Reference proteome</keyword>
<dbReference type="CDD" id="cd07525">
    <property type="entry name" value="HAD_like"/>
    <property type="match status" value="1"/>
</dbReference>
<accession>A0AAP4D6D8</accession>
<dbReference type="PANTHER" id="PTHR19288:SF90">
    <property type="entry name" value="OS08G0542600 PROTEIN"/>
    <property type="match status" value="1"/>
</dbReference>
<reference evidence="1 2" key="1">
    <citation type="submission" date="2023-03" db="EMBL/GenBank/DDBJ databases">
        <title>YIM 152171 draft genome.</title>
        <authorList>
            <person name="Yang Z."/>
        </authorList>
    </citation>
    <scope>NUCLEOTIDE SEQUENCE [LARGE SCALE GENOMIC DNA]</scope>
    <source>
        <strain evidence="1 2">YIM 152171</strain>
    </source>
</reference>
<comment type="caution">
    <text evidence="1">The sequence shown here is derived from an EMBL/GenBank/DDBJ whole genome shotgun (WGS) entry which is preliminary data.</text>
</comment>
<dbReference type="Gene3D" id="3.40.50.1000">
    <property type="entry name" value="HAD superfamily/HAD-like"/>
    <property type="match status" value="2"/>
</dbReference>
<dbReference type="EMBL" id="JARGEQ010000091">
    <property type="protein sequence ID" value="MDF1586541.1"/>
    <property type="molecule type" value="Genomic_DNA"/>
</dbReference>
<evidence type="ECO:0000313" key="1">
    <source>
        <dbReference type="EMBL" id="MDF1586541.1"/>
    </source>
</evidence>
<evidence type="ECO:0000313" key="2">
    <source>
        <dbReference type="Proteomes" id="UP001301140"/>
    </source>
</evidence>
<dbReference type="InterPro" id="IPR023214">
    <property type="entry name" value="HAD_sf"/>
</dbReference>
<dbReference type="NCBIfam" id="TIGR01459">
    <property type="entry name" value="HAD-SF-IIA-hyp4"/>
    <property type="match status" value="1"/>
</dbReference>
<proteinExistence type="predicted"/>
<dbReference type="SUPFAM" id="SSF56784">
    <property type="entry name" value="HAD-like"/>
    <property type="match status" value="1"/>
</dbReference>
<dbReference type="NCBIfam" id="TIGR01460">
    <property type="entry name" value="HAD-SF-IIA"/>
    <property type="match status" value="1"/>
</dbReference>
<dbReference type="RefSeq" id="WP_327788956.1">
    <property type="nucleotide sequence ID" value="NZ_JARGEQ010000091.1"/>
</dbReference>
<protein>
    <submittedName>
        <fullName evidence="1">TIGR01459 family HAD-type hydrolase</fullName>
    </submittedName>
</protein>
<dbReference type="AlphaFoldDB" id="A0AAP4D6D8"/>
<dbReference type="GO" id="GO:0005737">
    <property type="term" value="C:cytoplasm"/>
    <property type="evidence" value="ECO:0007669"/>
    <property type="project" value="TreeGrafter"/>
</dbReference>
<dbReference type="InterPro" id="IPR006357">
    <property type="entry name" value="HAD-SF_hydro_IIA"/>
</dbReference>
<dbReference type="GO" id="GO:0016791">
    <property type="term" value="F:phosphatase activity"/>
    <property type="evidence" value="ECO:0007669"/>
    <property type="project" value="TreeGrafter"/>
</dbReference>
<dbReference type="Pfam" id="PF13242">
    <property type="entry name" value="Hydrolase_like"/>
    <property type="match status" value="1"/>
</dbReference>
<dbReference type="Pfam" id="PF13344">
    <property type="entry name" value="Hydrolase_6"/>
    <property type="match status" value="1"/>
</dbReference>
<dbReference type="PANTHER" id="PTHR19288">
    <property type="entry name" value="4-NITROPHENYLPHOSPHATASE-RELATED"/>
    <property type="match status" value="1"/>
</dbReference>
<organism evidence="1 2">
    <name type="scientific">Marinimicrococcus flavescens</name>
    <dbReference type="NCBI Taxonomy" id="3031815"/>
    <lineage>
        <taxon>Bacteria</taxon>
        <taxon>Pseudomonadati</taxon>
        <taxon>Pseudomonadota</taxon>
        <taxon>Alphaproteobacteria</taxon>
        <taxon>Geminicoccales</taxon>
        <taxon>Geminicoccaceae</taxon>
        <taxon>Marinimicrococcus</taxon>
    </lineage>
</organism>
<sequence>MTAPRLAGGIGVLADRYDAFILDQWGVLHNGSQPYPGAVEAVHRLKEAGKRVALLSNSGRRAAHNRAMLAHLGFEPADFDGIVTSGEAAWRVLSRGLPPFDGLGRRCYLITRGGDRAVVEGLGVELVEDPHEADFLFASGVDSPEMGLEDYKAALDVAARRGLPLLCSNPDHWAPSSDGLVLAPGALAAYHAVQDGQVLYVGKPHRPIYDACFEILDGVARERIVAVGDSFEHDVKGANNAGIDACFVAGGLHAAELDGLEGEACEQAVAELARRHEARAAWVVPAFRW</sequence>
<dbReference type="InterPro" id="IPR036412">
    <property type="entry name" value="HAD-like_sf"/>
</dbReference>
<dbReference type="InterPro" id="IPR006356">
    <property type="entry name" value="HAD-SF_hydro_IIA_hyp3"/>
</dbReference>
<keyword evidence="1" id="KW-0378">Hydrolase</keyword>